<evidence type="ECO:0000256" key="8">
    <source>
        <dbReference type="PROSITE-ProRule" id="PRU00221"/>
    </source>
</evidence>
<protein>
    <submittedName>
        <fullName evidence="9">Nan1 protein</fullName>
    </submittedName>
</protein>
<dbReference type="PANTHER" id="PTHR44215:SF1">
    <property type="entry name" value="WD REPEAT-CONTAINING PROTEIN 75"/>
    <property type="match status" value="1"/>
</dbReference>
<dbReference type="InterPro" id="IPR036322">
    <property type="entry name" value="WD40_repeat_dom_sf"/>
</dbReference>
<dbReference type="AlphaFoldDB" id="A0AAV5RZQ3"/>
<evidence type="ECO:0000256" key="5">
    <source>
        <dbReference type="ARBA" id="ARBA00022737"/>
    </source>
</evidence>
<dbReference type="SUPFAM" id="SSF50978">
    <property type="entry name" value="WD40 repeat-like"/>
    <property type="match status" value="1"/>
</dbReference>
<keyword evidence="5" id="KW-0677">Repeat</keyword>
<evidence type="ECO:0000313" key="10">
    <source>
        <dbReference type="Proteomes" id="UP001377567"/>
    </source>
</evidence>
<gene>
    <name evidence="9" type="ORF">DAKH74_034960</name>
</gene>
<dbReference type="GO" id="GO:0032040">
    <property type="term" value="C:small-subunit processome"/>
    <property type="evidence" value="ECO:0007669"/>
    <property type="project" value="InterPro"/>
</dbReference>
<proteinExistence type="predicted"/>
<evidence type="ECO:0000256" key="1">
    <source>
        <dbReference type="ARBA" id="ARBA00004604"/>
    </source>
</evidence>
<dbReference type="GO" id="GO:2000234">
    <property type="term" value="P:positive regulation of rRNA processing"/>
    <property type="evidence" value="ECO:0007669"/>
    <property type="project" value="TreeGrafter"/>
</dbReference>
<sequence length="884" mass="96947">MSAIAQKYQMSVVSGGRPVLPRGGKSVCTVTHDGQALVVPFSNQLRVYSLETRQCIKTVKFANSAVLSQIFPAARVADIVMGDATGAVTGPAAEKLLTLFTDLGHAIVLNYKGKLTETPAVHAIPVDTKLGERVEKVFVSGESLRVLIAGANDYKLAQLAFNTDKVVLTEPVVFPGAMLTAWSGDEQVFAALCRDPAAGNQKQVRVQSVHSSAISTAIPLEKVIPNATTAPNTSSKNARFVSALAIDNSGTQLALGFASGVITIVNVADLQSRLLKWHIDAVLALAFTDDGAYLLSGGWEKVMLFWQLASNTQQFLPRLNGIVVDIQPRGKYYTLALQLAENESSADYQIVVLNAADLTSRVQISGPMPVFNDQTRSAAQPVSALKSNTQINISKKKHRRKLVKATRQDFTTIIEQNPQTKQLYIPHMSALQTFDFYKNEQSALQFMTDGMNNAMGKVRDELNIRDPEIKNIKVTRDGNWLVSYEVEYPPEDLMSSGDLCHVLKFWTRQEDQSQWTLRTKVLNPHGKGTPITNIMVAPVSVANGGAGCITADNNGGMKYWAFDTAEKNWCLKKLLIPNFTNYSNSVSLAWSRDGSLIFHGFDDKLQIIDFDNFKQVSVPGSPDDSDVSMPGEFTVDSEIQAVKLVGEKNLVIATKTTLSVIDLLLGKITRGFDLYPYVNGMYKNSHLDRLISCDEKNEKLALVINEQVADTADYKAHILVFNGDLSKVLDRFTHDEYISWIGWNHDTDFIFVDIQSRFGVVGTTVNTEMVDDSNREDVMEGILDGAAAAAETSGETAHSSSESYLEKLRELSRKKNGVANTTVANGAAANGTQDEDAMDIEQEIIAGNHKDDHGINMNSFSNMFENIQNVPMETLFDSVMKALS</sequence>
<evidence type="ECO:0000313" key="9">
    <source>
        <dbReference type="EMBL" id="GMM56880.1"/>
    </source>
</evidence>
<dbReference type="GO" id="GO:0006364">
    <property type="term" value="P:rRNA processing"/>
    <property type="evidence" value="ECO:0007669"/>
    <property type="project" value="UniProtKB-KW"/>
</dbReference>
<evidence type="ECO:0000256" key="2">
    <source>
        <dbReference type="ARBA" id="ARBA00022517"/>
    </source>
</evidence>
<dbReference type="Gene3D" id="2.130.10.10">
    <property type="entry name" value="YVTN repeat-like/Quinoprotein amine dehydrogenase"/>
    <property type="match status" value="2"/>
</dbReference>
<dbReference type="Pfam" id="PF00400">
    <property type="entry name" value="WD40"/>
    <property type="match status" value="1"/>
</dbReference>
<dbReference type="InterPro" id="IPR001680">
    <property type="entry name" value="WD40_rpt"/>
</dbReference>
<keyword evidence="2" id="KW-0690">Ribosome biogenesis</keyword>
<keyword evidence="4 8" id="KW-0853">WD repeat</keyword>
<dbReference type="SUPFAM" id="SSF50993">
    <property type="entry name" value="Peptidase/esterase 'gauge' domain"/>
    <property type="match status" value="1"/>
</dbReference>
<dbReference type="Proteomes" id="UP001377567">
    <property type="component" value="Unassembled WGS sequence"/>
</dbReference>
<keyword evidence="10" id="KW-1185">Reference proteome</keyword>
<reference evidence="9 10" key="1">
    <citation type="journal article" date="2023" name="Elife">
        <title>Identification of key yeast species and microbe-microbe interactions impacting larval growth of Drosophila in the wild.</title>
        <authorList>
            <person name="Mure A."/>
            <person name="Sugiura Y."/>
            <person name="Maeda R."/>
            <person name="Honda K."/>
            <person name="Sakurai N."/>
            <person name="Takahashi Y."/>
            <person name="Watada M."/>
            <person name="Katoh T."/>
            <person name="Gotoh A."/>
            <person name="Gotoh Y."/>
            <person name="Taniguchi I."/>
            <person name="Nakamura K."/>
            <person name="Hayashi T."/>
            <person name="Katayama T."/>
            <person name="Uemura T."/>
            <person name="Hattori Y."/>
        </authorList>
    </citation>
    <scope>NUCLEOTIDE SEQUENCE [LARGE SCALE GENOMIC DNA]</scope>
    <source>
        <strain evidence="9 10">KH-74</strain>
    </source>
</reference>
<comment type="subcellular location">
    <subcellularLocation>
        <location evidence="1">Nucleus</location>
        <location evidence="1">Nucleolus</location>
    </subcellularLocation>
</comment>
<accession>A0AAV5RZQ3</accession>
<dbReference type="EMBL" id="BTGD01000010">
    <property type="protein sequence ID" value="GMM56880.1"/>
    <property type="molecule type" value="Genomic_DNA"/>
</dbReference>
<dbReference type="GO" id="GO:0045943">
    <property type="term" value="P:positive regulation of transcription by RNA polymerase I"/>
    <property type="evidence" value="ECO:0007669"/>
    <property type="project" value="InterPro"/>
</dbReference>
<dbReference type="GO" id="GO:0003723">
    <property type="term" value="F:RNA binding"/>
    <property type="evidence" value="ECO:0007669"/>
    <property type="project" value="InterPro"/>
</dbReference>
<dbReference type="InterPro" id="IPR015943">
    <property type="entry name" value="WD40/YVTN_repeat-like_dom_sf"/>
</dbReference>
<dbReference type="PANTHER" id="PTHR44215">
    <property type="entry name" value="WD REPEAT-CONTAINING PROTEIN 75"/>
    <property type="match status" value="1"/>
</dbReference>
<evidence type="ECO:0000256" key="7">
    <source>
        <dbReference type="ARBA" id="ARBA00023242"/>
    </source>
</evidence>
<feature type="repeat" description="WD" evidence="8">
    <location>
        <begin position="275"/>
        <end position="316"/>
    </location>
</feature>
<keyword evidence="6" id="KW-0804">Transcription</keyword>
<name>A0AAV5RZQ3_MAUHU</name>
<keyword evidence="3" id="KW-0698">rRNA processing</keyword>
<evidence type="ECO:0000256" key="4">
    <source>
        <dbReference type="ARBA" id="ARBA00022574"/>
    </source>
</evidence>
<evidence type="ECO:0000256" key="3">
    <source>
        <dbReference type="ARBA" id="ARBA00022552"/>
    </source>
</evidence>
<evidence type="ECO:0000256" key="6">
    <source>
        <dbReference type="ARBA" id="ARBA00023163"/>
    </source>
</evidence>
<dbReference type="PROSITE" id="PS50082">
    <property type="entry name" value="WD_REPEATS_2"/>
    <property type="match status" value="1"/>
</dbReference>
<dbReference type="InterPro" id="IPR053826">
    <property type="entry name" value="WDR75"/>
</dbReference>
<organism evidence="9 10">
    <name type="scientific">Maudiozyma humilis</name>
    <name type="common">Sour dough yeast</name>
    <name type="synonym">Kazachstania humilis</name>
    <dbReference type="NCBI Taxonomy" id="51915"/>
    <lineage>
        <taxon>Eukaryota</taxon>
        <taxon>Fungi</taxon>
        <taxon>Dikarya</taxon>
        <taxon>Ascomycota</taxon>
        <taxon>Saccharomycotina</taxon>
        <taxon>Saccharomycetes</taxon>
        <taxon>Saccharomycetales</taxon>
        <taxon>Saccharomycetaceae</taxon>
        <taxon>Maudiozyma</taxon>
    </lineage>
</organism>
<comment type="caution">
    <text evidence="9">The sequence shown here is derived from an EMBL/GenBank/DDBJ whole genome shotgun (WGS) entry which is preliminary data.</text>
</comment>
<dbReference type="PROSITE" id="PS50294">
    <property type="entry name" value="WD_REPEATS_REGION"/>
    <property type="match status" value="1"/>
</dbReference>
<keyword evidence="7" id="KW-0539">Nucleus</keyword>